<dbReference type="InterPro" id="IPR037523">
    <property type="entry name" value="VOC_core"/>
</dbReference>
<evidence type="ECO:0000313" key="9">
    <source>
        <dbReference type="Proteomes" id="UP000694232"/>
    </source>
</evidence>
<dbReference type="FunFam" id="3.10.180.10:FF:000007">
    <property type="entry name" value="4-hydroxyphenylpyruvate dioxygenase"/>
    <property type="match status" value="1"/>
</dbReference>
<dbReference type="GO" id="GO:0003868">
    <property type="term" value="F:4-hydroxyphenylpyruvate dioxygenase activity"/>
    <property type="evidence" value="ECO:0007669"/>
    <property type="project" value="UniProtKB-EC"/>
</dbReference>
<feature type="region of interest" description="Disordered" evidence="6">
    <location>
        <begin position="1"/>
        <end position="22"/>
    </location>
</feature>
<dbReference type="AlphaFoldDB" id="A0A975YPK7"/>
<evidence type="ECO:0000313" key="8">
    <source>
        <dbReference type="EMBL" id="QXO18691.1"/>
    </source>
</evidence>
<dbReference type="Pfam" id="PF14696">
    <property type="entry name" value="Glyoxalase_5"/>
    <property type="match status" value="1"/>
</dbReference>
<keyword evidence="5" id="KW-0408">Iron</keyword>
<proteinExistence type="inferred from homology"/>
<dbReference type="PROSITE" id="PS51819">
    <property type="entry name" value="VOC"/>
    <property type="match status" value="2"/>
</dbReference>
<keyword evidence="9" id="KW-1185">Reference proteome</keyword>
<sequence>MTAHVHAQTNQPEDSHNHNHNHVPLSAHHALANPLGTDGFEFVEYTAADSVGIEQLKALFSALGFAEIAKHRSKRAWLYRQGDINFIVNAQPRSQAEAFAKVHGPSVCGMAFRVKDAGQALEHALQNGGQEYKTEIGPMELSIPAIYGIGESLLYFVDRYGDRSIYDVDFQFYPDAKIRLVNANAGLLEIDHLTHNVKQGHMDTWAGFYERIGNFREIRYFDIEGKLTGLVSRAMTAPCGKIRIPINESSDDKSQIEEFIREYNGEGIQHIALSSDDIYHTVRMLRERGMEFMPTPDTYYEKVDERVAGHGEDLEQLKALRILIDGAPMKDGILLQIFTQTVIGPVFFEIIQRKGNEGFGEGNFKALFESIEEDQIRRGVLDDA</sequence>
<dbReference type="InterPro" id="IPR041735">
    <property type="entry name" value="4OHPhenylPyrv_dOase_C"/>
</dbReference>
<dbReference type="GO" id="GO:0046872">
    <property type="term" value="F:metal ion binding"/>
    <property type="evidence" value="ECO:0007669"/>
    <property type="project" value="UniProtKB-KW"/>
</dbReference>
<dbReference type="Pfam" id="PF00903">
    <property type="entry name" value="Glyoxalase"/>
    <property type="match status" value="1"/>
</dbReference>
<dbReference type="RefSeq" id="WP_218563072.1">
    <property type="nucleotide sequence ID" value="NZ_CP076643.1"/>
</dbReference>
<keyword evidence="4" id="KW-0677">Repeat</keyword>
<dbReference type="EC" id="1.13.11.27" evidence="8"/>
<gene>
    <name evidence="8" type="primary">hppD</name>
    <name evidence="8" type="ORF">KNV97_10640</name>
</gene>
<dbReference type="InterPro" id="IPR041736">
    <property type="entry name" value="4OHPhenylPyrv_dOase_N"/>
</dbReference>
<accession>A0A975YPK7</accession>
<feature type="domain" description="VOC" evidence="7">
    <location>
        <begin position="39"/>
        <end position="159"/>
    </location>
</feature>
<keyword evidence="8" id="KW-0223">Dioxygenase</keyword>
<dbReference type="PIRSF" id="PIRSF009283">
    <property type="entry name" value="HPP_dOase"/>
    <property type="match status" value="1"/>
</dbReference>
<reference evidence="8" key="1">
    <citation type="submission" date="2021-06" db="EMBL/GenBank/DDBJ databases">
        <title>Vibrio nov. sp., novel gut bacterium isolated from Yellow Sea oyster.</title>
        <authorList>
            <person name="Muhammad N."/>
            <person name="Nguyen T.H."/>
            <person name="Lee Y.-J."/>
            <person name="Ko J."/>
            <person name="Kim S.-G."/>
        </authorList>
    </citation>
    <scope>NUCLEOTIDE SEQUENCE</scope>
    <source>
        <strain evidence="8">OG9-811</strain>
    </source>
</reference>
<dbReference type="InterPro" id="IPR004360">
    <property type="entry name" value="Glyas_Fos-R_dOase_dom"/>
</dbReference>
<dbReference type="EMBL" id="CP076643">
    <property type="protein sequence ID" value="QXO18691.1"/>
    <property type="molecule type" value="Genomic_DNA"/>
</dbReference>
<comment type="cofactor">
    <cofactor evidence="1">
        <name>Fe cation</name>
        <dbReference type="ChEBI" id="CHEBI:24875"/>
    </cofactor>
</comment>
<dbReference type="KEGG" id="vos:KNV97_10640"/>
<keyword evidence="8" id="KW-0560">Oxidoreductase</keyword>
<dbReference type="PANTHER" id="PTHR11959">
    <property type="entry name" value="4-HYDROXYPHENYLPYRUVATE DIOXYGENASE"/>
    <property type="match status" value="1"/>
</dbReference>
<organism evidence="8 9">
    <name type="scientific">Vibrio ostreae</name>
    <dbReference type="NCBI Taxonomy" id="2841925"/>
    <lineage>
        <taxon>Bacteria</taxon>
        <taxon>Pseudomonadati</taxon>
        <taxon>Pseudomonadota</taxon>
        <taxon>Gammaproteobacteria</taxon>
        <taxon>Vibrionales</taxon>
        <taxon>Vibrionaceae</taxon>
        <taxon>Vibrio</taxon>
    </lineage>
</organism>
<evidence type="ECO:0000256" key="1">
    <source>
        <dbReference type="ARBA" id="ARBA00001962"/>
    </source>
</evidence>
<evidence type="ECO:0000259" key="7">
    <source>
        <dbReference type="PROSITE" id="PS51819"/>
    </source>
</evidence>
<keyword evidence="3" id="KW-0479">Metal-binding</keyword>
<dbReference type="FunFam" id="3.10.180.10:FF:000018">
    <property type="entry name" value="4-hydroxyphenylpyruvate dioxygenase"/>
    <property type="match status" value="1"/>
</dbReference>
<dbReference type="GO" id="GO:0006572">
    <property type="term" value="P:L-tyrosine catabolic process"/>
    <property type="evidence" value="ECO:0007669"/>
    <property type="project" value="TreeGrafter"/>
</dbReference>
<comment type="similarity">
    <text evidence="2">Belongs to the 4HPPD family.</text>
</comment>
<feature type="domain" description="VOC" evidence="7">
    <location>
        <begin position="189"/>
        <end position="340"/>
    </location>
</feature>
<protein>
    <submittedName>
        <fullName evidence="8">4-hydroxyphenylpyruvate dioxygenase</fullName>
        <ecNumber evidence="8">1.13.11.27</ecNumber>
    </submittedName>
</protein>
<dbReference type="CDD" id="cd07250">
    <property type="entry name" value="HPPD_C_like"/>
    <property type="match status" value="1"/>
</dbReference>
<evidence type="ECO:0000256" key="4">
    <source>
        <dbReference type="ARBA" id="ARBA00022737"/>
    </source>
</evidence>
<dbReference type="PANTHER" id="PTHR11959:SF1">
    <property type="entry name" value="4-HYDROXYPHENYLPYRUVATE DIOXYGENASE"/>
    <property type="match status" value="1"/>
</dbReference>
<evidence type="ECO:0000256" key="5">
    <source>
        <dbReference type="ARBA" id="ARBA00023004"/>
    </source>
</evidence>
<dbReference type="NCBIfam" id="TIGR01263">
    <property type="entry name" value="4HPPD"/>
    <property type="match status" value="1"/>
</dbReference>
<evidence type="ECO:0000256" key="3">
    <source>
        <dbReference type="ARBA" id="ARBA00022723"/>
    </source>
</evidence>
<evidence type="ECO:0000256" key="6">
    <source>
        <dbReference type="SAM" id="MobiDB-lite"/>
    </source>
</evidence>
<dbReference type="InterPro" id="IPR005956">
    <property type="entry name" value="4OHPhenylPyrv_dOase"/>
</dbReference>
<dbReference type="Proteomes" id="UP000694232">
    <property type="component" value="Chromosome 1"/>
</dbReference>
<dbReference type="CDD" id="cd08342">
    <property type="entry name" value="HPPD_N_like"/>
    <property type="match status" value="1"/>
</dbReference>
<name>A0A975YPK7_9VIBR</name>
<evidence type="ECO:0000256" key="2">
    <source>
        <dbReference type="ARBA" id="ARBA00005877"/>
    </source>
</evidence>